<gene>
    <name evidence="2" type="ORF">NRE15_02960</name>
</gene>
<reference evidence="2 3" key="1">
    <citation type="submission" date="2022-08" db="EMBL/GenBank/DDBJ databases">
        <title>Aerococcaceae sp. nov isolated from spoiled eye mask.</title>
        <authorList>
            <person name="Zhou G."/>
            <person name="Xie X.-B."/>
            <person name="Shi Q.-S."/>
            <person name="Wang Y.-S."/>
            <person name="Wen X."/>
            <person name="Peng H."/>
            <person name="Yang X.-J."/>
            <person name="Tao H.-B."/>
            <person name="Huang X.-M."/>
        </authorList>
    </citation>
    <scope>NUCLEOTIDE SEQUENCE [LARGE SCALE GENOMIC DNA]</scope>
    <source>
        <strain evidence="3">DM20194951</strain>
    </source>
</reference>
<dbReference type="InterPro" id="IPR004038">
    <property type="entry name" value="Ribosomal_eL8/eL30/eS12/Gad45"/>
</dbReference>
<evidence type="ECO:0000313" key="3">
    <source>
        <dbReference type="Proteomes" id="UP001315967"/>
    </source>
</evidence>
<dbReference type="EMBL" id="CP102453">
    <property type="protein sequence ID" value="UUX34627.1"/>
    <property type="molecule type" value="Genomic_DNA"/>
</dbReference>
<dbReference type="RefSeq" id="WP_313794127.1">
    <property type="nucleotide sequence ID" value="NZ_CP102453.1"/>
</dbReference>
<protein>
    <submittedName>
        <fullName evidence="2">Ribosomal L7Ae/L30e/S12e/Gadd45 family protein</fullName>
    </submittedName>
</protein>
<evidence type="ECO:0000313" key="2">
    <source>
        <dbReference type="EMBL" id="UUX34627.1"/>
    </source>
</evidence>
<organism evidence="2 3">
    <name type="scientific">Fundicoccus culcitae</name>
    <dbReference type="NCBI Taxonomy" id="2969821"/>
    <lineage>
        <taxon>Bacteria</taxon>
        <taxon>Bacillati</taxon>
        <taxon>Bacillota</taxon>
        <taxon>Bacilli</taxon>
        <taxon>Lactobacillales</taxon>
        <taxon>Aerococcaceae</taxon>
        <taxon>Fundicoccus</taxon>
    </lineage>
</organism>
<evidence type="ECO:0000259" key="1">
    <source>
        <dbReference type="Pfam" id="PF01248"/>
    </source>
</evidence>
<dbReference type="SUPFAM" id="SSF55315">
    <property type="entry name" value="L30e-like"/>
    <property type="match status" value="1"/>
</dbReference>
<keyword evidence="3" id="KW-1185">Reference proteome</keyword>
<sequence length="101" mass="11255">MSNRQKQLNLLGLATRARNLISGDELVTKAIKQGKVHLVICANDASASTLERYDAMCQRYNVALDTSFSRMEISQAIGKSRSICAMNNQGMANKFHEYNTK</sequence>
<dbReference type="Proteomes" id="UP001315967">
    <property type="component" value="Chromosome"/>
</dbReference>
<dbReference type="Gene3D" id="3.30.1330.30">
    <property type="match status" value="1"/>
</dbReference>
<proteinExistence type="predicted"/>
<dbReference type="InterPro" id="IPR029064">
    <property type="entry name" value="Ribosomal_eL30-like_sf"/>
</dbReference>
<accession>A0ABY5P7B0</accession>
<dbReference type="Pfam" id="PF01248">
    <property type="entry name" value="Ribosomal_L7Ae"/>
    <property type="match status" value="1"/>
</dbReference>
<feature type="domain" description="Ribosomal protein eL8/eL30/eS12/Gadd45" evidence="1">
    <location>
        <begin position="9"/>
        <end position="94"/>
    </location>
</feature>
<name>A0ABY5P7B0_9LACT</name>